<keyword evidence="1" id="KW-1133">Transmembrane helix</keyword>
<dbReference type="InterPro" id="IPR025377">
    <property type="entry name" value="DUF4367"/>
</dbReference>
<evidence type="ECO:0000313" key="4">
    <source>
        <dbReference type="Proteomes" id="UP000266552"/>
    </source>
</evidence>
<organism evidence="3 4">
    <name type="scientific">Paenibacillus lautus</name>
    <name type="common">Bacillus lautus</name>
    <dbReference type="NCBI Taxonomy" id="1401"/>
    <lineage>
        <taxon>Bacteria</taxon>
        <taxon>Bacillati</taxon>
        <taxon>Bacillota</taxon>
        <taxon>Bacilli</taxon>
        <taxon>Bacillales</taxon>
        <taxon>Paenibacillaceae</taxon>
        <taxon>Paenibacillus</taxon>
    </lineage>
</organism>
<proteinExistence type="predicted"/>
<protein>
    <submittedName>
        <fullName evidence="3">DUF4367 domain-containing protein</fullName>
    </submittedName>
</protein>
<evidence type="ECO:0000313" key="3">
    <source>
        <dbReference type="EMBL" id="AYB44923.1"/>
    </source>
</evidence>
<dbReference type="Pfam" id="PF14285">
    <property type="entry name" value="DUF4367"/>
    <property type="match status" value="1"/>
</dbReference>
<name>A0A385TMN6_PAELA</name>
<evidence type="ECO:0000259" key="2">
    <source>
        <dbReference type="Pfam" id="PF14285"/>
    </source>
</evidence>
<reference evidence="3 4" key="1">
    <citation type="submission" date="2018-09" db="EMBL/GenBank/DDBJ databases">
        <title>Genome Sequence of Paenibacillus lautus Strain E7593-69, Azo Dye-Degrading Bacteria, Isolated from Commercial Tattoo Inks.</title>
        <authorList>
            <person name="Nho S.W."/>
            <person name="Kim S.-J."/>
            <person name="Kweon O."/>
            <person name="Cerniglia C.E."/>
        </authorList>
    </citation>
    <scope>NUCLEOTIDE SEQUENCE [LARGE SCALE GENOMIC DNA]</scope>
    <source>
        <strain evidence="3 4">E7593-69</strain>
    </source>
</reference>
<feature type="transmembrane region" description="Helical" evidence="1">
    <location>
        <begin position="58"/>
        <end position="76"/>
    </location>
</feature>
<feature type="domain" description="DUF4367" evidence="2">
    <location>
        <begin position="164"/>
        <end position="271"/>
    </location>
</feature>
<dbReference type="EMBL" id="CP032412">
    <property type="protein sequence ID" value="AYB44923.1"/>
    <property type="molecule type" value="Genomic_DNA"/>
</dbReference>
<dbReference type="AlphaFoldDB" id="A0A385TMN6"/>
<dbReference type="Proteomes" id="UP000266552">
    <property type="component" value="Chromosome"/>
</dbReference>
<evidence type="ECO:0000256" key="1">
    <source>
        <dbReference type="SAM" id="Phobius"/>
    </source>
</evidence>
<gene>
    <name evidence="3" type="ORF">D5F53_17295</name>
</gene>
<keyword evidence="1" id="KW-0472">Membrane</keyword>
<accession>A0A385TMN6</accession>
<sequence length="272" mass="30461">MSNEKYDDWFDEAFDEAFDRAASRSSLPTDNESKRQSWQQVKLQVEKLNNRKQRRRRFQLAGIIAASMAFGAFVFSQPAVTQAVSPIYQQIVDWGNGITGQIFGKKEPVDPSKALTAPPPDISPVPDNADHVPPAELVETEDVPFTDSDESLIESQKRVLYKIPEIGYIPPGFEFYEATGIAESESAPILDLHLHYKNADEKVFYIDLIDMTADRSIGLGGKVTETLKLKSGAVAYLTETNLRFLHDNDKILVNISGLFSREELIKIANSIH</sequence>
<dbReference type="RefSeq" id="WP_119848796.1">
    <property type="nucleotide sequence ID" value="NZ_CP032412.1"/>
</dbReference>
<keyword evidence="4" id="KW-1185">Reference proteome</keyword>
<keyword evidence="1" id="KW-0812">Transmembrane</keyword>
<dbReference type="KEGG" id="plw:D5F53_17295"/>